<dbReference type="Pfam" id="PF04149">
    <property type="entry name" value="DUF397"/>
    <property type="match status" value="1"/>
</dbReference>
<evidence type="ECO:0000256" key="1">
    <source>
        <dbReference type="SAM" id="MobiDB-lite"/>
    </source>
</evidence>
<organism evidence="3 4">
    <name type="scientific">Kineosporia corallincola</name>
    <dbReference type="NCBI Taxonomy" id="2835133"/>
    <lineage>
        <taxon>Bacteria</taxon>
        <taxon>Bacillati</taxon>
        <taxon>Actinomycetota</taxon>
        <taxon>Actinomycetes</taxon>
        <taxon>Kineosporiales</taxon>
        <taxon>Kineosporiaceae</taxon>
        <taxon>Kineosporia</taxon>
    </lineage>
</organism>
<protein>
    <submittedName>
        <fullName evidence="3">DUF397 domain-containing protein</fullName>
    </submittedName>
</protein>
<feature type="region of interest" description="Disordered" evidence="1">
    <location>
        <begin position="28"/>
        <end position="47"/>
    </location>
</feature>
<gene>
    <name evidence="3" type="ORF">KIH74_00195</name>
</gene>
<name>A0ABS5TAT0_9ACTN</name>
<sequence>MSTQTPWIKAQASGGGGQCVEMRRNGRNVEVRDTKSHGTGPTLRFSPGEFSAWIDAAKGGELDGLSS</sequence>
<dbReference type="RefSeq" id="WP_214153193.1">
    <property type="nucleotide sequence ID" value="NZ_JAHBAY010000001.1"/>
</dbReference>
<dbReference type="Proteomes" id="UP001197247">
    <property type="component" value="Unassembled WGS sequence"/>
</dbReference>
<reference evidence="3 4" key="1">
    <citation type="submission" date="2021-05" db="EMBL/GenBank/DDBJ databases">
        <title>Kineosporia and Streptomyces sp. nov. two new marine actinobacteria isolated from Coral.</title>
        <authorList>
            <person name="Buangrab K."/>
            <person name="Sutthacheep M."/>
            <person name="Yeemin T."/>
            <person name="Harunari E."/>
            <person name="Igarashi Y."/>
            <person name="Kanchanasin P."/>
            <person name="Tanasupawat S."/>
            <person name="Phongsopitanun W."/>
        </authorList>
    </citation>
    <scope>NUCLEOTIDE SEQUENCE [LARGE SCALE GENOMIC DNA]</scope>
    <source>
        <strain evidence="3 4">J2-2</strain>
    </source>
</reference>
<evidence type="ECO:0000313" key="4">
    <source>
        <dbReference type="Proteomes" id="UP001197247"/>
    </source>
</evidence>
<feature type="region of interest" description="Disordered" evidence="1">
    <location>
        <begin position="1"/>
        <end position="22"/>
    </location>
</feature>
<dbReference type="InterPro" id="IPR007278">
    <property type="entry name" value="DUF397"/>
</dbReference>
<keyword evidence="4" id="KW-1185">Reference proteome</keyword>
<comment type="caution">
    <text evidence="3">The sequence shown here is derived from an EMBL/GenBank/DDBJ whole genome shotgun (WGS) entry which is preliminary data.</text>
</comment>
<evidence type="ECO:0000259" key="2">
    <source>
        <dbReference type="Pfam" id="PF04149"/>
    </source>
</evidence>
<evidence type="ECO:0000313" key="3">
    <source>
        <dbReference type="EMBL" id="MBT0767321.1"/>
    </source>
</evidence>
<dbReference type="EMBL" id="JAHBAY010000001">
    <property type="protein sequence ID" value="MBT0767321.1"/>
    <property type="molecule type" value="Genomic_DNA"/>
</dbReference>
<accession>A0ABS5TAT0</accession>
<feature type="domain" description="DUF397" evidence="2">
    <location>
        <begin position="6"/>
        <end position="58"/>
    </location>
</feature>
<proteinExistence type="predicted"/>